<reference evidence="2" key="1">
    <citation type="journal article" date="2019" name="Int. J. Syst. Evol. Microbiol.">
        <title>The Global Catalogue of Microorganisms (GCM) 10K type strain sequencing project: providing services to taxonomists for standard genome sequencing and annotation.</title>
        <authorList>
            <consortium name="The Broad Institute Genomics Platform"/>
            <consortium name="The Broad Institute Genome Sequencing Center for Infectious Disease"/>
            <person name="Wu L."/>
            <person name="Ma J."/>
        </authorList>
    </citation>
    <scope>NUCLEOTIDE SEQUENCE [LARGE SCALE GENOMIC DNA]</scope>
    <source>
        <strain evidence="2">NBRC 105830</strain>
    </source>
</reference>
<comment type="caution">
    <text evidence="1">The sequence shown here is derived from an EMBL/GenBank/DDBJ whole genome shotgun (WGS) entry which is preliminary data.</text>
</comment>
<proteinExistence type="predicted"/>
<sequence>MTRHLLTNHPPTPRETIGLAHPGWLPAAVSLADARRAGWSERRLHRAGFWAPSRGVRYLDQPAGLLEMARAARPVLDDGGGQWAFSHQTAAELLGLPTRQPWRPGDSVHVIVTDRCPPRRRGFVGHPGLEMAALARWKGLPVVRAVEVWAQLGGQPGYEVEHLVAAGDAIVRHRPDLVQALHEVADRPRRRGARQLRRAADLIRVGADSAPESVLRLVLTAAGMPEPLLQVELWEGHVLVAIFDLYWPELGLAGEYDGDHHRTDAQAWRRDRVKPRIYAQLGILSLPVTATDLATPSQRAALGQHFRSIATGRGPARGADLRHPEL</sequence>
<dbReference type="Proteomes" id="UP001157109">
    <property type="component" value="Unassembled WGS sequence"/>
</dbReference>
<dbReference type="RefSeq" id="WP_241444012.1">
    <property type="nucleotide sequence ID" value="NZ_BSUJ01000001.1"/>
</dbReference>
<name>A0ABQ6HT36_9MICO</name>
<organism evidence="1 2">
    <name type="scientific">Arsenicicoccus piscis</name>
    <dbReference type="NCBI Taxonomy" id="673954"/>
    <lineage>
        <taxon>Bacteria</taxon>
        <taxon>Bacillati</taxon>
        <taxon>Actinomycetota</taxon>
        <taxon>Actinomycetes</taxon>
        <taxon>Micrococcales</taxon>
        <taxon>Intrasporangiaceae</taxon>
        <taxon>Arsenicicoccus</taxon>
    </lineage>
</organism>
<evidence type="ECO:0000313" key="1">
    <source>
        <dbReference type="EMBL" id="GMA20715.1"/>
    </source>
</evidence>
<evidence type="ECO:0008006" key="3">
    <source>
        <dbReference type="Google" id="ProtNLM"/>
    </source>
</evidence>
<protein>
    <recommendedName>
        <fullName evidence="3">DUF559 domain-containing protein</fullName>
    </recommendedName>
</protein>
<accession>A0ABQ6HT36</accession>
<evidence type="ECO:0000313" key="2">
    <source>
        <dbReference type="Proteomes" id="UP001157109"/>
    </source>
</evidence>
<dbReference type="EMBL" id="BSUJ01000001">
    <property type="protein sequence ID" value="GMA20715.1"/>
    <property type="molecule type" value="Genomic_DNA"/>
</dbReference>
<keyword evidence="2" id="KW-1185">Reference proteome</keyword>
<gene>
    <name evidence="1" type="ORF">GCM10025862_27360</name>
</gene>